<dbReference type="Proteomes" id="UP000216133">
    <property type="component" value="Unassembled WGS sequence"/>
</dbReference>
<dbReference type="EMBL" id="NPBS01000037">
    <property type="protein sequence ID" value="PAF26446.1"/>
    <property type="molecule type" value="Genomic_DNA"/>
</dbReference>
<accession>A0A268S3C2</accession>
<dbReference type="RefSeq" id="WP_095238652.1">
    <property type="nucleotide sequence ID" value="NZ_JBHGBO010000019.1"/>
</dbReference>
<organism evidence="1 2">
    <name type="scientific">Shouchella clausii</name>
    <name type="common">Alkalihalobacillus clausii</name>
    <dbReference type="NCBI Taxonomy" id="79880"/>
    <lineage>
        <taxon>Bacteria</taxon>
        <taxon>Bacillati</taxon>
        <taxon>Bacillota</taxon>
        <taxon>Bacilli</taxon>
        <taxon>Bacillales</taxon>
        <taxon>Bacillaceae</taxon>
        <taxon>Shouchella</taxon>
    </lineage>
</organism>
<evidence type="ECO:0000313" key="1">
    <source>
        <dbReference type="EMBL" id="PAF26446.1"/>
    </source>
</evidence>
<dbReference type="Gene3D" id="3.10.180.10">
    <property type="entry name" value="2,3-Dihydroxybiphenyl 1,2-Dioxygenase, domain 1"/>
    <property type="match status" value="1"/>
</dbReference>
<dbReference type="InterPro" id="IPR029068">
    <property type="entry name" value="Glyas_Bleomycin-R_OHBP_Dase"/>
</dbReference>
<protein>
    <recommendedName>
        <fullName evidence="3">VOC domain-containing protein</fullName>
    </recommendedName>
</protein>
<name>A0A268S3C2_SHOCL</name>
<proteinExistence type="predicted"/>
<dbReference type="SUPFAM" id="SSF54593">
    <property type="entry name" value="Glyoxalase/Bleomycin resistance protein/Dihydroxybiphenyl dioxygenase"/>
    <property type="match status" value="1"/>
</dbReference>
<gene>
    <name evidence="1" type="ORF">CHH61_08645</name>
</gene>
<comment type="caution">
    <text evidence="1">The sequence shown here is derived from an EMBL/GenBank/DDBJ whole genome shotgun (WGS) entry which is preliminary data.</text>
</comment>
<reference evidence="1 2" key="1">
    <citation type="submission" date="2017-07" db="EMBL/GenBank/DDBJ databases">
        <title>Isolation and whole genome analysis of endospore-forming bacteria from heroin.</title>
        <authorList>
            <person name="Kalinowski J."/>
            <person name="Ahrens B."/>
            <person name="Al-Dilaimi A."/>
            <person name="Winkler A."/>
            <person name="Wibberg D."/>
            <person name="Schleenbecker U."/>
            <person name="Ruckert C."/>
            <person name="Wolfel R."/>
            <person name="Grass G."/>
        </authorList>
    </citation>
    <scope>NUCLEOTIDE SEQUENCE [LARGE SCALE GENOMIC DNA]</scope>
    <source>
        <strain evidence="1 2">7523-2</strain>
    </source>
</reference>
<sequence length="240" mass="27633">MAVNRIIPIMPCQSIKEQAAFYEALGFTTLHMSTRPNPYLSIGSGELEIHFYGSKKTIPAENPTMCYVKVDDVERIYEEFTSNLKKNIGKIPRSGYPRISKLKELTNDQRFIVTDISGNTLYVGTPYGERPDSVFWRSLESAKYAKHFEVLYDLTYSKEDYRTAQNMLDKFFPPITDTFDACTLDWAKVLLVTLDLHKLSSQTIHKSVNDKLQQLLKTNGPLTPEWNKIKQKYEDILKGE</sequence>
<evidence type="ECO:0000313" key="2">
    <source>
        <dbReference type="Proteomes" id="UP000216133"/>
    </source>
</evidence>
<evidence type="ECO:0008006" key="3">
    <source>
        <dbReference type="Google" id="ProtNLM"/>
    </source>
</evidence>
<dbReference type="AlphaFoldDB" id="A0A268S3C2"/>